<dbReference type="PANTHER" id="PTHR41151:SF1">
    <property type="entry name" value="PARTNER OF BURSICON"/>
    <property type="match status" value="1"/>
</dbReference>
<dbReference type="PANTHER" id="PTHR41151">
    <property type="entry name" value="PARTNER OF BURSICON"/>
    <property type="match status" value="1"/>
</dbReference>
<gene>
    <name evidence="2" type="ORF">LAZ67_6002497</name>
</gene>
<evidence type="ECO:0000256" key="1">
    <source>
        <dbReference type="SAM" id="SignalP"/>
    </source>
</evidence>
<proteinExistence type="predicted"/>
<keyword evidence="3" id="KW-1185">Reference proteome</keyword>
<sequence>MWRVCLPLLSYAALSVAMETESTCATLPAEIHVTKEEIDDSGVLARTCQGDLRVTKCEGTCPSQAQPSVASPSGFLKECQCCKETWMREREILLTECYDQVGQRLYGETGTMLIRMTEPEACACLRCGS</sequence>
<dbReference type="InterPro" id="IPR034441">
    <property type="entry name" value="Bursicon_suB"/>
</dbReference>
<dbReference type="Proteomes" id="UP001235939">
    <property type="component" value="Chromosome 06"/>
</dbReference>
<evidence type="ECO:0000313" key="2">
    <source>
        <dbReference type="EMBL" id="UYV69120.1"/>
    </source>
</evidence>
<feature type="signal peptide" evidence="1">
    <location>
        <begin position="1"/>
        <end position="17"/>
    </location>
</feature>
<name>A0ABY6KPS0_9ARAC</name>
<keyword evidence="1" id="KW-0732">Signal</keyword>
<feature type="chain" id="PRO_5047430162" evidence="1">
    <location>
        <begin position="18"/>
        <end position="129"/>
    </location>
</feature>
<evidence type="ECO:0000313" key="3">
    <source>
        <dbReference type="Proteomes" id="UP001235939"/>
    </source>
</evidence>
<protein>
    <submittedName>
        <fullName evidence="2">Bursb</fullName>
    </submittedName>
</protein>
<dbReference type="EMBL" id="CP092868">
    <property type="protein sequence ID" value="UYV69120.1"/>
    <property type="molecule type" value="Genomic_DNA"/>
</dbReference>
<reference evidence="2 3" key="1">
    <citation type="submission" date="2022-01" db="EMBL/GenBank/DDBJ databases">
        <title>A chromosomal length assembly of Cordylochernes scorpioides.</title>
        <authorList>
            <person name="Zeh D."/>
            <person name="Zeh J."/>
        </authorList>
    </citation>
    <scope>NUCLEOTIDE SEQUENCE [LARGE SCALE GENOMIC DNA]</scope>
    <source>
        <strain evidence="2">IN4F17</strain>
        <tissue evidence="2">Whole Body</tissue>
    </source>
</reference>
<accession>A0ABY6KPS0</accession>
<organism evidence="2 3">
    <name type="scientific">Cordylochernes scorpioides</name>
    <dbReference type="NCBI Taxonomy" id="51811"/>
    <lineage>
        <taxon>Eukaryota</taxon>
        <taxon>Metazoa</taxon>
        <taxon>Ecdysozoa</taxon>
        <taxon>Arthropoda</taxon>
        <taxon>Chelicerata</taxon>
        <taxon>Arachnida</taxon>
        <taxon>Pseudoscorpiones</taxon>
        <taxon>Cheliferoidea</taxon>
        <taxon>Chernetidae</taxon>
        <taxon>Cordylochernes</taxon>
    </lineage>
</organism>